<keyword evidence="4 7" id="KW-0812">Transmembrane</keyword>
<organism evidence="10 11">
    <name type="scientific">Coccomyxa viridis</name>
    <dbReference type="NCBI Taxonomy" id="1274662"/>
    <lineage>
        <taxon>Eukaryota</taxon>
        <taxon>Viridiplantae</taxon>
        <taxon>Chlorophyta</taxon>
        <taxon>core chlorophytes</taxon>
        <taxon>Trebouxiophyceae</taxon>
        <taxon>Trebouxiophyceae incertae sedis</taxon>
        <taxon>Coccomyxaceae</taxon>
        <taxon>Coccomyxa</taxon>
    </lineage>
</organism>
<dbReference type="InterPro" id="IPR011014">
    <property type="entry name" value="MscS_channel_TM-2"/>
</dbReference>
<feature type="domain" description="Mechanosensitive ion channel transmembrane helices 2/3" evidence="9">
    <location>
        <begin position="265"/>
        <end position="301"/>
    </location>
</feature>
<feature type="transmembrane region" description="Helical" evidence="7">
    <location>
        <begin position="204"/>
        <end position="224"/>
    </location>
</feature>
<evidence type="ECO:0000259" key="8">
    <source>
        <dbReference type="Pfam" id="PF00924"/>
    </source>
</evidence>
<evidence type="ECO:0000256" key="6">
    <source>
        <dbReference type="ARBA" id="ARBA00023136"/>
    </source>
</evidence>
<dbReference type="AlphaFoldDB" id="A0AAV1III0"/>
<dbReference type="InterPro" id="IPR010920">
    <property type="entry name" value="LSM_dom_sf"/>
</dbReference>
<evidence type="ECO:0000256" key="4">
    <source>
        <dbReference type="ARBA" id="ARBA00022692"/>
    </source>
</evidence>
<feature type="transmembrane region" description="Helical" evidence="7">
    <location>
        <begin position="285"/>
        <end position="308"/>
    </location>
</feature>
<dbReference type="Pfam" id="PF21088">
    <property type="entry name" value="MS_channel_1st"/>
    <property type="match status" value="1"/>
</dbReference>
<dbReference type="InterPro" id="IPR049142">
    <property type="entry name" value="MS_channel_1st"/>
</dbReference>
<feature type="transmembrane region" description="Helical" evidence="7">
    <location>
        <begin position="254"/>
        <end position="279"/>
    </location>
</feature>
<comment type="subcellular location">
    <subcellularLocation>
        <location evidence="1">Cell membrane</location>
        <topology evidence="1">Multi-pass membrane protein</topology>
    </subcellularLocation>
</comment>
<dbReference type="Gene3D" id="1.10.287.1260">
    <property type="match status" value="1"/>
</dbReference>
<evidence type="ECO:0000313" key="10">
    <source>
        <dbReference type="EMBL" id="CAK0787141.1"/>
    </source>
</evidence>
<evidence type="ECO:0000256" key="1">
    <source>
        <dbReference type="ARBA" id="ARBA00004651"/>
    </source>
</evidence>
<reference evidence="10 11" key="1">
    <citation type="submission" date="2023-10" db="EMBL/GenBank/DDBJ databases">
        <authorList>
            <person name="Maclean D."/>
            <person name="Macfadyen A."/>
        </authorList>
    </citation>
    <scope>NUCLEOTIDE SEQUENCE [LARGE SCALE GENOMIC DNA]</scope>
</reference>
<dbReference type="EMBL" id="CAUYUE010000016">
    <property type="protein sequence ID" value="CAK0787141.1"/>
    <property type="molecule type" value="Genomic_DNA"/>
</dbReference>
<dbReference type="PANTHER" id="PTHR30566">
    <property type="entry name" value="YNAI-RELATED MECHANOSENSITIVE ION CHANNEL"/>
    <property type="match status" value="1"/>
</dbReference>
<dbReference type="Gene3D" id="2.30.30.60">
    <property type="match status" value="1"/>
</dbReference>
<evidence type="ECO:0000259" key="9">
    <source>
        <dbReference type="Pfam" id="PF21088"/>
    </source>
</evidence>
<evidence type="ECO:0000256" key="3">
    <source>
        <dbReference type="ARBA" id="ARBA00022475"/>
    </source>
</evidence>
<dbReference type="GO" id="GO:0055085">
    <property type="term" value="P:transmembrane transport"/>
    <property type="evidence" value="ECO:0007669"/>
    <property type="project" value="InterPro"/>
</dbReference>
<protein>
    <recommendedName>
        <fullName evidence="12">Mechanosensitive ion channel</fullName>
    </recommendedName>
</protein>
<dbReference type="SUPFAM" id="SSF50182">
    <property type="entry name" value="Sm-like ribonucleoproteins"/>
    <property type="match status" value="1"/>
</dbReference>
<dbReference type="PANTHER" id="PTHR30566:SF5">
    <property type="entry name" value="MECHANOSENSITIVE ION CHANNEL PROTEIN 1, MITOCHONDRIAL-RELATED"/>
    <property type="match status" value="1"/>
</dbReference>
<evidence type="ECO:0000256" key="5">
    <source>
        <dbReference type="ARBA" id="ARBA00022989"/>
    </source>
</evidence>
<dbReference type="SUPFAM" id="SSF82861">
    <property type="entry name" value="Mechanosensitive channel protein MscS (YggB), transmembrane region"/>
    <property type="match status" value="1"/>
</dbReference>
<name>A0AAV1III0_9CHLO</name>
<keyword evidence="3" id="KW-1003">Cell membrane</keyword>
<evidence type="ECO:0000256" key="2">
    <source>
        <dbReference type="ARBA" id="ARBA00008017"/>
    </source>
</evidence>
<sequence length="389" mass="41681">MSRCFTLLPQAGHSTLQKRSLPYQLSLSPPRCRPQGRTARVIVNTTHPVNTFLVPDISGEGAEAVVKAARQSAAAMGSFELVARTAIEIAGVWVFTYIVTSSIRSLCDRAGRIAEEGFLESPADADIDVGDKKVSRLVIESGIAAIDQPARVLIPATAAAQTLRIMSLFLQILLDGDHFNAARHHISRHLAHKLFDVLEVMDKGLLGLSEVGIIVFVVWFLLAWKERLLDIVVKIEKRRKDKDPSKSGGSLGRVLLPLSSLSGWGLVAVGALMVMHVLGVNIQPLLTVGGVGGLAVGFGAQAVTSNAISGLNLFLTRPFVVGDKVELKTQSGSTVLHGTVVRIEVMRTIVRTEAGVPVAIPNKVVTEMIVSNESLAHPDHKMPATTAVE</sequence>
<evidence type="ECO:0000256" key="7">
    <source>
        <dbReference type="SAM" id="Phobius"/>
    </source>
</evidence>
<comment type="caution">
    <text evidence="10">The sequence shown here is derived from an EMBL/GenBank/DDBJ whole genome shotgun (WGS) entry which is preliminary data.</text>
</comment>
<dbReference type="GO" id="GO:0005886">
    <property type="term" value="C:plasma membrane"/>
    <property type="evidence" value="ECO:0007669"/>
    <property type="project" value="UniProtKB-SubCell"/>
</dbReference>
<proteinExistence type="inferred from homology"/>
<dbReference type="Proteomes" id="UP001314263">
    <property type="component" value="Unassembled WGS sequence"/>
</dbReference>
<evidence type="ECO:0008006" key="12">
    <source>
        <dbReference type="Google" id="ProtNLM"/>
    </source>
</evidence>
<gene>
    <name evidence="10" type="ORF">CVIRNUC_010357</name>
</gene>
<dbReference type="Pfam" id="PF00924">
    <property type="entry name" value="MS_channel_2nd"/>
    <property type="match status" value="1"/>
</dbReference>
<keyword evidence="6 7" id="KW-0472">Membrane</keyword>
<evidence type="ECO:0000313" key="11">
    <source>
        <dbReference type="Proteomes" id="UP001314263"/>
    </source>
</evidence>
<keyword evidence="11" id="KW-1185">Reference proteome</keyword>
<accession>A0AAV1III0</accession>
<keyword evidence="5 7" id="KW-1133">Transmembrane helix</keyword>
<dbReference type="InterPro" id="IPR006685">
    <property type="entry name" value="MscS_channel_2nd"/>
</dbReference>
<dbReference type="InterPro" id="IPR023408">
    <property type="entry name" value="MscS_beta-dom_sf"/>
</dbReference>
<feature type="domain" description="Mechanosensitive ion channel MscS" evidence="8">
    <location>
        <begin position="303"/>
        <end position="372"/>
    </location>
</feature>
<comment type="similarity">
    <text evidence="2">Belongs to the MscS (TC 1.A.23) family.</text>
</comment>